<evidence type="ECO:0000313" key="1">
    <source>
        <dbReference type="EMBL" id="VUZ83883.1"/>
    </source>
</evidence>
<dbReference type="InterPro" id="IPR022148">
    <property type="entry name" value="CopG_antitoxin"/>
</dbReference>
<keyword evidence="2" id="KW-1185">Reference proteome</keyword>
<evidence type="ECO:0008006" key="3">
    <source>
        <dbReference type="Google" id="ProtNLM"/>
    </source>
</evidence>
<proteinExistence type="predicted"/>
<dbReference type="AlphaFoldDB" id="A0A564ZFG1"/>
<reference evidence="1 2" key="1">
    <citation type="submission" date="2019-07" db="EMBL/GenBank/DDBJ databases">
        <authorList>
            <person name="Cremers G."/>
        </authorList>
    </citation>
    <scope>NUCLEOTIDE SEQUENCE [LARGE SCALE GENOMIC DNA]</scope>
</reference>
<dbReference type="EMBL" id="CABIKM010000003">
    <property type="protein sequence ID" value="VUZ83883.1"/>
    <property type="molecule type" value="Genomic_DNA"/>
</dbReference>
<evidence type="ECO:0000313" key="2">
    <source>
        <dbReference type="Proteomes" id="UP000334340"/>
    </source>
</evidence>
<organism evidence="1 2">
    <name type="scientific">Candidatus Methylomirabilis lanthanidiphila</name>
    <dbReference type="NCBI Taxonomy" id="2211376"/>
    <lineage>
        <taxon>Bacteria</taxon>
        <taxon>Candidatus Methylomirabilota</taxon>
        <taxon>Candidatus Methylomirabilia</taxon>
        <taxon>Candidatus Methylomirabilales</taxon>
        <taxon>Candidatus Methylomirabilaceae</taxon>
        <taxon>Candidatus Methylomirabilis</taxon>
    </lineage>
</organism>
<accession>A0A564ZFG1</accession>
<name>A0A564ZFG1_9BACT</name>
<protein>
    <recommendedName>
        <fullName evidence="3">CopG family transcriptional regulator</fullName>
    </recommendedName>
</protein>
<dbReference type="Pfam" id="PF12441">
    <property type="entry name" value="CopG_antitoxin"/>
    <property type="match status" value="1"/>
</dbReference>
<dbReference type="Proteomes" id="UP000334340">
    <property type="component" value="Unassembled WGS sequence"/>
</dbReference>
<sequence length="96" mass="11399">MPKLKKQTHKIPTFEREDQARKFWATHDSTEFVDWRQAGRVKLPHLRPTTRTISIRLPESMIERLKVLANKRDVPYQSLLKMFVADKVEEALRSAR</sequence>
<gene>
    <name evidence="1" type="ORF">MELA_00241</name>
</gene>